<keyword evidence="2" id="KW-1185">Reference proteome</keyword>
<dbReference type="Proteomes" id="UP000595823">
    <property type="component" value="Chromosome"/>
</dbReference>
<dbReference type="KEGG" id="scia:HUG15_03475"/>
<sequence length="119" mass="14090">MWSLGHLIRYEDENRQKLSEKGVDPVESKEFQPLQREQIPVWVCIRDEHNREGAPWVMKTMEQISFCPDHTHLRFYFQDGTFLAVPLASTVQQTGKEWCARDRETGLSYLIKMEEKVYA</sequence>
<organism evidence="1 2">
    <name type="scientific">Salicibibacter cibarius</name>
    <dbReference type="NCBI Taxonomy" id="2743000"/>
    <lineage>
        <taxon>Bacteria</taxon>
        <taxon>Bacillati</taxon>
        <taxon>Bacillota</taxon>
        <taxon>Bacilli</taxon>
        <taxon>Bacillales</taxon>
        <taxon>Bacillaceae</taxon>
        <taxon>Salicibibacter</taxon>
    </lineage>
</organism>
<dbReference type="AlphaFoldDB" id="A0A7T6Z0L3"/>
<evidence type="ECO:0000313" key="2">
    <source>
        <dbReference type="Proteomes" id="UP000595823"/>
    </source>
</evidence>
<proteinExistence type="predicted"/>
<accession>A0A7T6Z0L3</accession>
<dbReference type="EMBL" id="CP054705">
    <property type="protein sequence ID" value="QQK74758.1"/>
    <property type="molecule type" value="Genomic_DNA"/>
</dbReference>
<reference evidence="1 2" key="1">
    <citation type="submission" date="2020-06" db="EMBL/GenBank/DDBJ databases">
        <title>Genomic analysis of Salicibibacter sp. NKC5-3.</title>
        <authorList>
            <person name="Oh Y.J."/>
        </authorList>
    </citation>
    <scope>NUCLEOTIDE SEQUENCE [LARGE SCALE GENOMIC DNA]</scope>
    <source>
        <strain evidence="1 2">NKC5-3</strain>
    </source>
</reference>
<name>A0A7T6Z0L3_9BACI</name>
<protein>
    <submittedName>
        <fullName evidence="1">Uncharacterized protein</fullName>
    </submittedName>
</protein>
<gene>
    <name evidence="1" type="ORF">HUG15_03475</name>
</gene>
<evidence type="ECO:0000313" key="1">
    <source>
        <dbReference type="EMBL" id="QQK74758.1"/>
    </source>
</evidence>